<name>A0AB34FYX8_9HYPO</name>
<organism evidence="2 3">
    <name type="scientific">Purpureocillium lavendulum</name>
    <dbReference type="NCBI Taxonomy" id="1247861"/>
    <lineage>
        <taxon>Eukaryota</taxon>
        <taxon>Fungi</taxon>
        <taxon>Dikarya</taxon>
        <taxon>Ascomycota</taxon>
        <taxon>Pezizomycotina</taxon>
        <taxon>Sordariomycetes</taxon>
        <taxon>Hypocreomycetidae</taxon>
        <taxon>Hypocreales</taxon>
        <taxon>Ophiocordycipitaceae</taxon>
        <taxon>Purpureocillium</taxon>
    </lineage>
</organism>
<comment type="caution">
    <text evidence="2">The sequence shown here is derived from an EMBL/GenBank/DDBJ whole genome shotgun (WGS) entry which is preliminary data.</text>
</comment>
<evidence type="ECO:0000313" key="3">
    <source>
        <dbReference type="Proteomes" id="UP001163105"/>
    </source>
</evidence>
<sequence length="268" mass="29526">MPMRMRPRPRSYHEEMLVRQLQERRDAEVARNLQHSHDVYDEHDMMGGVGDIHGIGNASGHYMNDNYRRGGGRYMGPMQGPPRGTGLDRGADYVADVGRARGHRGDSLERRLVDRMSESRSGTGMRVPVMTPLSPPISPPMPSQMRGPPMGTPGALPGAPPGAPIPVEMIPRTMAQGRGGLRHHSLEEELYNRSPHTPRSERVVGGRMSRNYQDEADIHAPRGTRQRPRSSDMAGLSSYGGQGMGRVSQWRTYVEPGIPDGESVVGHA</sequence>
<accession>A0AB34FYX8</accession>
<feature type="region of interest" description="Disordered" evidence="1">
    <location>
        <begin position="216"/>
        <end position="244"/>
    </location>
</feature>
<evidence type="ECO:0000313" key="2">
    <source>
        <dbReference type="EMBL" id="KAJ6444597.1"/>
    </source>
</evidence>
<reference evidence="2" key="1">
    <citation type="submission" date="2023-01" db="EMBL/GenBank/DDBJ databases">
        <title>The growth and conidiation of Purpureocillium lavendulum are regulated by nitrogen source and histone H3K14 acetylation.</title>
        <authorList>
            <person name="Tang P."/>
            <person name="Han J."/>
            <person name="Zhang C."/>
            <person name="Tang P."/>
            <person name="Qi F."/>
            <person name="Zhang K."/>
            <person name="Liang L."/>
        </authorList>
    </citation>
    <scope>NUCLEOTIDE SEQUENCE</scope>
    <source>
        <strain evidence="2">YMF1.00683</strain>
    </source>
</reference>
<proteinExistence type="predicted"/>
<dbReference type="Proteomes" id="UP001163105">
    <property type="component" value="Unassembled WGS sequence"/>
</dbReference>
<evidence type="ECO:0000256" key="1">
    <source>
        <dbReference type="SAM" id="MobiDB-lite"/>
    </source>
</evidence>
<keyword evidence="3" id="KW-1185">Reference proteome</keyword>
<feature type="region of interest" description="Disordered" evidence="1">
    <location>
        <begin position="118"/>
        <end position="138"/>
    </location>
</feature>
<gene>
    <name evidence="2" type="ORF">O9K51_02993</name>
</gene>
<dbReference type="EMBL" id="JAQHRD010000002">
    <property type="protein sequence ID" value="KAJ6444597.1"/>
    <property type="molecule type" value="Genomic_DNA"/>
</dbReference>
<protein>
    <submittedName>
        <fullName evidence="2">Serine esterase family protein</fullName>
    </submittedName>
</protein>
<dbReference type="AlphaFoldDB" id="A0AB34FYX8"/>